<dbReference type="HOGENOM" id="CLU_107900_0_0_7"/>
<dbReference type="PANTHER" id="PTHR33490:SF3">
    <property type="entry name" value="CONSERVED INTEGRAL MEMBRANE PROTEIN"/>
    <property type="match status" value="1"/>
</dbReference>
<accession>A0A0B5BHD7</accession>
<reference evidence="2 3" key="1">
    <citation type="journal article" date="2015" name="Genome Announc.">
        <title>Complete Genome of Geobacter pickeringii G13T, a Metal-Reducing Isolate from Sedimentary Kaolin Deposits.</title>
        <authorList>
            <person name="Badalamenti J.P."/>
            <person name="Bond D.R."/>
        </authorList>
    </citation>
    <scope>NUCLEOTIDE SEQUENCE [LARGE SCALE GENOMIC DNA]</scope>
    <source>
        <strain evidence="2 3">G13</strain>
    </source>
</reference>
<evidence type="ECO:0000313" key="3">
    <source>
        <dbReference type="Proteomes" id="UP000057609"/>
    </source>
</evidence>
<dbReference type="InterPro" id="IPR002931">
    <property type="entry name" value="Transglutaminase-like"/>
</dbReference>
<protein>
    <recommendedName>
        <fullName evidence="1">Transglutaminase-like domain-containing protein</fullName>
    </recommendedName>
</protein>
<sequence>MADELTPYLEHSPLVDWQTPAVRELARRLSTDTDTETAAACFAFVRDEIRHSNDIETAAMPLAASAVLAARTGLCFAKSHLLAALLRANGIPAGFGYVRLASQGAVSGFCLHGFNTIRLHEFGWVRADARGNNARVNTVFAPPGESLAYLPRREGEYFLAENYPRPLPLVVDAYARARDLESLRAALPDDRRARFGPM</sequence>
<dbReference type="Proteomes" id="UP000057609">
    <property type="component" value="Chromosome"/>
</dbReference>
<organism evidence="2 3">
    <name type="scientific">Geobacter pickeringii</name>
    <dbReference type="NCBI Taxonomy" id="345632"/>
    <lineage>
        <taxon>Bacteria</taxon>
        <taxon>Pseudomonadati</taxon>
        <taxon>Thermodesulfobacteriota</taxon>
        <taxon>Desulfuromonadia</taxon>
        <taxon>Geobacterales</taxon>
        <taxon>Geobacteraceae</taxon>
        <taxon>Geobacter</taxon>
    </lineage>
</organism>
<dbReference type="OrthoDB" id="5296450at2"/>
<gene>
    <name evidence="2" type="ORF">GPICK_11455</name>
</gene>
<dbReference type="Gene3D" id="3.10.620.30">
    <property type="match status" value="1"/>
</dbReference>
<dbReference type="KEGG" id="gpi:GPICK_11455"/>
<dbReference type="InterPro" id="IPR038765">
    <property type="entry name" value="Papain-like_cys_pep_sf"/>
</dbReference>
<dbReference type="PANTHER" id="PTHR33490">
    <property type="entry name" value="BLR5614 PROTEIN-RELATED"/>
    <property type="match status" value="1"/>
</dbReference>
<dbReference type="Pfam" id="PF01841">
    <property type="entry name" value="Transglut_core"/>
    <property type="match status" value="1"/>
</dbReference>
<keyword evidence="3" id="KW-1185">Reference proteome</keyword>
<dbReference type="EMBL" id="CP009788">
    <property type="protein sequence ID" value="AJE03885.1"/>
    <property type="molecule type" value="Genomic_DNA"/>
</dbReference>
<name>A0A0B5BHD7_9BACT</name>
<dbReference type="STRING" id="345632.GPICK_11455"/>
<dbReference type="AlphaFoldDB" id="A0A0B5BHD7"/>
<dbReference type="RefSeq" id="WP_039743334.1">
    <property type="nucleotide sequence ID" value="NZ_CP009788.1"/>
</dbReference>
<dbReference type="SUPFAM" id="SSF54001">
    <property type="entry name" value="Cysteine proteinases"/>
    <property type="match status" value="1"/>
</dbReference>
<evidence type="ECO:0000313" key="2">
    <source>
        <dbReference type="EMBL" id="AJE03885.1"/>
    </source>
</evidence>
<feature type="domain" description="Transglutaminase-like" evidence="1">
    <location>
        <begin position="24"/>
        <end position="129"/>
    </location>
</feature>
<proteinExistence type="predicted"/>
<evidence type="ECO:0000259" key="1">
    <source>
        <dbReference type="Pfam" id="PF01841"/>
    </source>
</evidence>